<dbReference type="Proteomes" id="UP001519460">
    <property type="component" value="Unassembled WGS sequence"/>
</dbReference>
<proteinExistence type="predicted"/>
<evidence type="ECO:0000313" key="1">
    <source>
        <dbReference type="EMBL" id="KAK7489190.1"/>
    </source>
</evidence>
<evidence type="ECO:0000313" key="2">
    <source>
        <dbReference type="Proteomes" id="UP001519460"/>
    </source>
</evidence>
<sequence>MSNTVIGVHQSCINATNTATCNPGNVQDSTRCCDGLTCVAGRCVSPGNNCRPVGIPGCSSTATPGQTTYCCPNSFCNLALTCISCINATNTTTCSSGDNVQDSTRCCYGLTCVSGRCVSSPSTTACINATNTATCTSGNVQDSTRCCDGLTCLAGRCVASGTTSTTFTAVPATTTVAPTAAPTAAPTTVAPAPAAPPNCLALGIPGCSSTATPGQTTYCCPNSFCNLALTCISCINATNTATCSSGDNVQDSTRCCDGLTCVSGRCVSGVTSVPSTTLSATVTTQSVTTGTVSEVRNPLLKTCHSLHIQWSISVDDSDSDYSHCELSTGDNHRNNI</sequence>
<dbReference type="AlphaFoldDB" id="A0ABD0KR43"/>
<name>A0ABD0KR43_9CAEN</name>
<keyword evidence="2" id="KW-1185">Reference proteome</keyword>
<comment type="caution">
    <text evidence="1">The sequence shown here is derived from an EMBL/GenBank/DDBJ whole genome shotgun (WGS) entry which is preliminary data.</text>
</comment>
<dbReference type="EMBL" id="JACVVK020000141">
    <property type="protein sequence ID" value="KAK7489190.1"/>
    <property type="molecule type" value="Genomic_DNA"/>
</dbReference>
<gene>
    <name evidence="1" type="ORF">BaRGS_00019568</name>
</gene>
<reference evidence="1 2" key="1">
    <citation type="journal article" date="2023" name="Sci. Data">
        <title>Genome assembly of the Korean intertidal mud-creeper Batillaria attramentaria.</title>
        <authorList>
            <person name="Patra A.K."/>
            <person name="Ho P.T."/>
            <person name="Jun S."/>
            <person name="Lee S.J."/>
            <person name="Kim Y."/>
            <person name="Won Y.J."/>
        </authorList>
    </citation>
    <scope>NUCLEOTIDE SEQUENCE [LARGE SCALE GENOMIC DNA]</scope>
    <source>
        <strain evidence="1">Wonlab-2016</strain>
    </source>
</reference>
<protein>
    <submittedName>
        <fullName evidence="1">Uncharacterized protein</fullName>
    </submittedName>
</protein>
<organism evidence="1 2">
    <name type="scientific">Batillaria attramentaria</name>
    <dbReference type="NCBI Taxonomy" id="370345"/>
    <lineage>
        <taxon>Eukaryota</taxon>
        <taxon>Metazoa</taxon>
        <taxon>Spiralia</taxon>
        <taxon>Lophotrochozoa</taxon>
        <taxon>Mollusca</taxon>
        <taxon>Gastropoda</taxon>
        <taxon>Caenogastropoda</taxon>
        <taxon>Sorbeoconcha</taxon>
        <taxon>Cerithioidea</taxon>
        <taxon>Batillariidae</taxon>
        <taxon>Batillaria</taxon>
    </lineage>
</organism>
<feature type="non-terminal residue" evidence="1">
    <location>
        <position position="336"/>
    </location>
</feature>
<accession>A0ABD0KR43</accession>